<dbReference type="PANTHER" id="PTHR42901:SF1">
    <property type="entry name" value="ALCOHOL DEHYDROGENASE"/>
    <property type="match status" value="1"/>
</dbReference>
<dbReference type="OrthoDB" id="9810734at2"/>
<evidence type="ECO:0008006" key="5">
    <source>
        <dbReference type="Google" id="ProtNLM"/>
    </source>
</evidence>
<dbReference type="InterPro" id="IPR036291">
    <property type="entry name" value="NAD(P)-bd_dom_sf"/>
</dbReference>
<comment type="similarity">
    <text evidence="1">Belongs to the short-chain dehydrogenases/reductases (SDR) family.</text>
</comment>
<evidence type="ECO:0000256" key="2">
    <source>
        <dbReference type="ARBA" id="ARBA00023002"/>
    </source>
</evidence>
<comment type="caution">
    <text evidence="3">The sequence shown here is derived from an EMBL/GenBank/DDBJ whole genome shotgun (WGS) entry which is preliminary data.</text>
</comment>
<dbReference type="InterPro" id="IPR002347">
    <property type="entry name" value="SDR_fam"/>
</dbReference>
<keyword evidence="2" id="KW-0560">Oxidoreductase</keyword>
<dbReference type="EMBL" id="LVIE01000001">
    <property type="protein sequence ID" value="OHT25889.1"/>
    <property type="molecule type" value="Genomic_DNA"/>
</dbReference>
<protein>
    <recommendedName>
        <fullName evidence="5">SDR family NAD(P)-dependent oxidoreductase</fullName>
    </recommendedName>
</protein>
<dbReference type="AlphaFoldDB" id="A0A1S1HTZ9"/>
<dbReference type="Gene3D" id="3.40.50.720">
    <property type="entry name" value="NAD(P)-binding Rossmann-like Domain"/>
    <property type="match status" value="1"/>
</dbReference>
<dbReference type="GO" id="GO:0016491">
    <property type="term" value="F:oxidoreductase activity"/>
    <property type="evidence" value="ECO:0007669"/>
    <property type="project" value="UniProtKB-KW"/>
</dbReference>
<dbReference type="PANTHER" id="PTHR42901">
    <property type="entry name" value="ALCOHOL DEHYDROGENASE"/>
    <property type="match status" value="1"/>
</dbReference>
<name>A0A1S1HTZ9_PROST</name>
<evidence type="ECO:0000313" key="4">
    <source>
        <dbReference type="Proteomes" id="UP000179588"/>
    </source>
</evidence>
<reference evidence="3 4" key="1">
    <citation type="submission" date="2016-03" db="EMBL/GenBank/DDBJ databases">
        <title>Genome sequence of Providencia stuartii strain, isolated from the salivary glands of larval Lucilia sericata.</title>
        <authorList>
            <person name="Yuan Y."/>
            <person name="Zhang Y."/>
            <person name="Fu S."/>
            <person name="Crippen T.L."/>
            <person name="Visi D."/>
            <person name="Benbow M.E."/>
            <person name="Allen M."/>
            <person name="Tomberlin J.K."/>
            <person name="Sze S.-H."/>
            <person name="Tarone A.M."/>
        </authorList>
    </citation>
    <scope>NUCLEOTIDE SEQUENCE [LARGE SCALE GENOMIC DNA]</scope>
    <source>
        <strain evidence="3 4">Crippen</strain>
    </source>
</reference>
<evidence type="ECO:0000313" key="3">
    <source>
        <dbReference type="EMBL" id="OHT25889.1"/>
    </source>
</evidence>
<dbReference type="RefSeq" id="WP_070924850.1">
    <property type="nucleotide sequence ID" value="NZ_VAUE01000030.1"/>
</dbReference>
<evidence type="ECO:0000256" key="1">
    <source>
        <dbReference type="ARBA" id="ARBA00006484"/>
    </source>
</evidence>
<accession>A0A1S1HTZ9</accession>
<dbReference type="SUPFAM" id="SSF51735">
    <property type="entry name" value="NAD(P)-binding Rossmann-fold domains"/>
    <property type="match status" value="1"/>
</dbReference>
<dbReference type="Proteomes" id="UP000179588">
    <property type="component" value="Unassembled WGS sequence"/>
</dbReference>
<proteinExistence type="inferred from homology"/>
<keyword evidence="4" id="KW-1185">Reference proteome</keyword>
<dbReference type="Pfam" id="PF00106">
    <property type="entry name" value="adh_short"/>
    <property type="match status" value="1"/>
</dbReference>
<sequence length="84" mass="9424">MKQQYYAVITGTSLGIGRLIAKAFAKKGMNIIAVARRDNLLVELKDEIADINPDIEVIVKKCDLSSTEQAIAFYHSRTHYQVQV</sequence>
<gene>
    <name evidence="3" type="ORF">A3Q29_00600</name>
</gene>
<organism evidence="3 4">
    <name type="scientific">Providencia stuartii</name>
    <dbReference type="NCBI Taxonomy" id="588"/>
    <lineage>
        <taxon>Bacteria</taxon>
        <taxon>Pseudomonadati</taxon>
        <taxon>Pseudomonadota</taxon>
        <taxon>Gammaproteobacteria</taxon>
        <taxon>Enterobacterales</taxon>
        <taxon>Morganellaceae</taxon>
        <taxon>Providencia</taxon>
    </lineage>
</organism>